<keyword evidence="1" id="KW-0175">Coiled coil</keyword>
<organism evidence="4 5">
    <name type="scientific">Calocera cornea HHB12733</name>
    <dbReference type="NCBI Taxonomy" id="1353952"/>
    <lineage>
        <taxon>Eukaryota</taxon>
        <taxon>Fungi</taxon>
        <taxon>Dikarya</taxon>
        <taxon>Basidiomycota</taxon>
        <taxon>Agaricomycotina</taxon>
        <taxon>Dacrymycetes</taxon>
        <taxon>Dacrymycetales</taxon>
        <taxon>Dacrymycetaceae</taxon>
        <taxon>Calocera</taxon>
    </lineage>
</organism>
<dbReference type="InterPro" id="IPR015671">
    <property type="entry name" value="GSCR1_dom"/>
</dbReference>
<dbReference type="OrthoDB" id="2556847at2759"/>
<evidence type="ECO:0000256" key="1">
    <source>
        <dbReference type="SAM" id="Coils"/>
    </source>
</evidence>
<evidence type="ECO:0000313" key="5">
    <source>
        <dbReference type="Proteomes" id="UP000076842"/>
    </source>
</evidence>
<dbReference type="EMBL" id="KV423975">
    <property type="protein sequence ID" value="KZT56572.1"/>
    <property type="molecule type" value="Genomic_DNA"/>
</dbReference>
<name>A0A165FD28_9BASI</name>
<feature type="coiled-coil region" evidence="1">
    <location>
        <begin position="156"/>
        <end position="183"/>
    </location>
</feature>
<feature type="compositionally biased region" description="Basic and acidic residues" evidence="2">
    <location>
        <begin position="70"/>
        <end position="80"/>
    </location>
</feature>
<dbReference type="Proteomes" id="UP000076842">
    <property type="component" value="Unassembled WGS sequence"/>
</dbReference>
<feature type="domain" description="GLTSCR protein conserved" evidence="3">
    <location>
        <begin position="109"/>
        <end position="221"/>
    </location>
</feature>
<feature type="region of interest" description="Disordered" evidence="2">
    <location>
        <begin position="1"/>
        <end position="30"/>
    </location>
</feature>
<feature type="coiled-coil region" evidence="1">
    <location>
        <begin position="222"/>
        <end position="264"/>
    </location>
</feature>
<accession>A0A165FD28</accession>
<gene>
    <name evidence="4" type="ORF">CALCODRAFT_518033</name>
</gene>
<feature type="region of interest" description="Disordered" evidence="2">
    <location>
        <begin position="47"/>
        <end position="85"/>
    </location>
</feature>
<evidence type="ECO:0000313" key="4">
    <source>
        <dbReference type="EMBL" id="KZT56572.1"/>
    </source>
</evidence>
<dbReference type="STRING" id="1353952.A0A165FD28"/>
<dbReference type="Pfam" id="PF15249">
    <property type="entry name" value="GLTSCR1"/>
    <property type="match status" value="1"/>
</dbReference>
<evidence type="ECO:0000259" key="3">
    <source>
        <dbReference type="Pfam" id="PF15249"/>
    </source>
</evidence>
<dbReference type="AlphaFoldDB" id="A0A165FD28"/>
<protein>
    <recommendedName>
        <fullName evidence="3">GLTSCR protein conserved domain-containing protein</fullName>
    </recommendedName>
</protein>
<keyword evidence="5" id="KW-1185">Reference proteome</keyword>
<proteinExistence type="predicted"/>
<reference evidence="4 5" key="1">
    <citation type="journal article" date="2016" name="Mol. Biol. Evol.">
        <title>Comparative Genomics of Early-Diverging Mushroom-Forming Fungi Provides Insights into the Origins of Lignocellulose Decay Capabilities.</title>
        <authorList>
            <person name="Nagy L.G."/>
            <person name="Riley R."/>
            <person name="Tritt A."/>
            <person name="Adam C."/>
            <person name="Daum C."/>
            <person name="Floudas D."/>
            <person name="Sun H."/>
            <person name="Yadav J.S."/>
            <person name="Pangilinan J."/>
            <person name="Larsson K.H."/>
            <person name="Matsuura K."/>
            <person name="Barry K."/>
            <person name="Labutti K."/>
            <person name="Kuo R."/>
            <person name="Ohm R.A."/>
            <person name="Bhattacharya S.S."/>
            <person name="Shirouzu T."/>
            <person name="Yoshinaga Y."/>
            <person name="Martin F.M."/>
            <person name="Grigoriev I.V."/>
            <person name="Hibbett D.S."/>
        </authorList>
    </citation>
    <scope>NUCLEOTIDE SEQUENCE [LARGE SCALE GENOMIC DNA]</scope>
    <source>
        <strain evidence="4 5">HHB12733</strain>
    </source>
</reference>
<sequence length="342" mass="37619">MAHAPAQTEQRQAAAISPTSPSTSASRRQSYSPAAYAAYYAAQLAPSTSKATADNTVTPAGQGEPNNTQRKADEPTEKESAKRKRIAREEDALLMREAAHRVAQAILADQLAVTYPDYKTPFRDATDVVHRLLPYHIFQQPDEDILSTRTRNLKRKEKEDEEAGALRQDVQDLRSNLALLKRRKALQDRFHSIRTKSAKHEAPSEQLYQVQSLALDDDRRYNALLNTEIRATRDQLAQMEKDAREKKEKEQAEARKAYQAYTAQLAAVAQASAAAHSPTARTPGNPYAGYTAATGAVPISSAEIQRQAQSGDYRAAYMQGPGWGMDNKAVACNGTIPPAIGN</sequence>
<evidence type="ECO:0000256" key="2">
    <source>
        <dbReference type="SAM" id="MobiDB-lite"/>
    </source>
</evidence>
<feature type="compositionally biased region" description="Polar residues" evidence="2">
    <location>
        <begin position="48"/>
        <end position="69"/>
    </location>
</feature>
<feature type="compositionally biased region" description="Low complexity" evidence="2">
    <location>
        <begin position="12"/>
        <end position="30"/>
    </location>
</feature>
<dbReference type="InParanoid" id="A0A165FD28"/>